<keyword evidence="3" id="KW-0804">Transcription</keyword>
<dbReference type="Pfam" id="PF13305">
    <property type="entry name" value="TetR_C_33"/>
    <property type="match status" value="1"/>
</dbReference>
<evidence type="ECO:0000259" key="5">
    <source>
        <dbReference type="PROSITE" id="PS50977"/>
    </source>
</evidence>
<feature type="DNA-binding region" description="H-T-H motif" evidence="4">
    <location>
        <begin position="32"/>
        <end position="51"/>
    </location>
</feature>
<dbReference type="SUPFAM" id="SSF46689">
    <property type="entry name" value="Homeodomain-like"/>
    <property type="match status" value="1"/>
</dbReference>
<dbReference type="SUPFAM" id="SSF48498">
    <property type="entry name" value="Tetracyclin repressor-like, C-terminal domain"/>
    <property type="match status" value="1"/>
</dbReference>
<evidence type="ECO:0000313" key="6">
    <source>
        <dbReference type="EMBL" id="SDD49501.1"/>
    </source>
</evidence>
<dbReference type="InterPro" id="IPR025996">
    <property type="entry name" value="MT1864/Rv1816-like_C"/>
</dbReference>
<dbReference type="GO" id="GO:0003677">
    <property type="term" value="F:DNA binding"/>
    <property type="evidence" value="ECO:0007669"/>
    <property type="project" value="UniProtKB-UniRule"/>
</dbReference>
<gene>
    <name evidence="6" type="ORF">SAMN05421872_108221</name>
</gene>
<dbReference type="Gene3D" id="1.10.357.10">
    <property type="entry name" value="Tetracycline Repressor, domain 2"/>
    <property type="match status" value="1"/>
</dbReference>
<dbReference type="InterPro" id="IPR009057">
    <property type="entry name" value="Homeodomain-like_sf"/>
</dbReference>
<evidence type="ECO:0000313" key="7">
    <source>
        <dbReference type="Proteomes" id="UP000199034"/>
    </source>
</evidence>
<feature type="domain" description="HTH tetR-type" evidence="5">
    <location>
        <begin position="9"/>
        <end position="69"/>
    </location>
</feature>
<reference evidence="6 7" key="1">
    <citation type="submission" date="2016-10" db="EMBL/GenBank/DDBJ databases">
        <authorList>
            <person name="de Groot N.N."/>
        </authorList>
    </citation>
    <scope>NUCLEOTIDE SEQUENCE [LARGE SCALE GENOMIC DNA]</scope>
    <source>
        <strain evidence="6 7">CGMCC 4.6858</strain>
    </source>
</reference>
<protein>
    <submittedName>
        <fullName evidence="6">Regulatory protein, tetR family</fullName>
    </submittedName>
</protein>
<evidence type="ECO:0000256" key="3">
    <source>
        <dbReference type="ARBA" id="ARBA00023163"/>
    </source>
</evidence>
<dbReference type="InterPro" id="IPR001647">
    <property type="entry name" value="HTH_TetR"/>
</dbReference>
<evidence type="ECO:0000256" key="2">
    <source>
        <dbReference type="ARBA" id="ARBA00023125"/>
    </source>
</evidence>
<name>A0A1G6V7I6_9ACTN</name>
<sequence length="175" mass="18352">MVDTVYMPSDLEVRLVAAARALLDEAGADAVTIREAARRCGVSHGAPRRHFPSLTLLLARLAGDVADELGVVLVAVAAEPRAMAEAYVGYAVAHPHAFDLMTRHDLVAGSGFGLRAHTLPLLDAWVAACRAHLPGDELDAVARWAGVHGVATLAARTALDVPGVSAASLLDRLLR</sequence>
<keyword evidence="2 4" id="KW-0238">DNA-binding</keyword>
<dbReference type="Pfam" id="PF00440">
    <property type="entry name" value="TetR_N"/>
    <property type="match status" value="1"/>
</dbReference>
<accession>A0A1G6V7I6</accession>
<dbReference type="PROSITE" id="PS50977">
    <property type="entry name" value="HTH_TETR_2"/>
    <property type="match status" value="1"/>
</dbReference>
<organism evidence="6 7">
    <name type="scientific">Nocardioides lianchengensis</name>
    <dbReference type="NCBI Taxonomy" id="1045774"/>
    <lineage>
        <taxon>Bacteria</taxon>
        <taxon>Bacillati</taxon>
        <taxon>Actinomycetota</taxon>
        <taxon>Actinomycetes</taxon>
        <taxon>Propionibacteriales</taxon>
        <taxon>Nocardioidaceae</taxon>
        <taxon>Nocardioides</taxon>
    </lineage>
</organism>
<dbReference type="Proteomes" id="UP000199034">
    <property type="component" value="Unassembled WGS sequence"/>
</dbReference>
<dbReference type="AlphaFoldDB" id="A0A1G6V7I6"/>
<dbReference type="EMBL" id="FMZM01000008">
    <property type="protein sequence ID" value="SDD49501.1"/>
    <property type="molecule type" value="Genomic_DNA"/>
</dbReference>
<evidence type="ECO:0000256" key="4">
    <source>
        <dbReference type="PROSITE-ProRule" id="PRU00335"/>
    </source>
</evidence>
<proteinExistence type="predicted"/>
<keyword evidence="1" id="KW-0805">Transcription regulation</keyword>
<keyword evidence="7" id="KW-1185">Reference proteome</keyword>
<dbReference type="InterPro" id="IPR036271">
    <property type="entry name" value="Tet_transcr_reg_TetR-rel_C_sf"/>
</dbReference>
<evidence type="ECO:0000256" key="1">
    <source>
        <dbReference type="ARBA" id="ARBA00023015"/>
    </source>
</evidence>